<name>E4YHQ3_OIKDI</name>
<protein>
    <submittedName>
        <fullName evidence="1">Uncharacterized protein</fullName>
    </submittedName>
</protein>
<dbReference type="AlphaFoldDB" id="E4YHQ3"/>
<organism evidence="1">
    <name type="scientific">Oikopleura dioica</name>
    <name type="common">Tunicate</name>
    <dbReference type="NCBI Taxonomy" id="34765"/>
    <lineage>
        <taxon>Eukaryota</taxon>
        <taxon>Metazoa</taxon>
        <taxon>Chordata</taxon>
        <taxon>Tunicata</taxon>
        <taxon>Appendicularia</taxon>
        <taxon>Copelata</taxon>
        <taxon>Oikopleuridae</taxon>
        <taxon>Oikopleura</taxon>
    </lineage>
</organism>
<proteinExistence type="predicted"/>
<accession>E4YHQ3</accession>
<evidence type="ECO:0000313" key="1">
    <source>
        <dbReference type="EMBL" id="CBY35027.1"/>
    </source>
</evidence>
<gene>
    <name evidence="1" type="ORF">GSOID_T00026811001</name>
</gene>
<dbReference type="Proteomes" id="UP000011014">
    <property type="component" value="Unassembled WGS sequence"/>
</dbReference>
<dbReference type="EMBL" id="FN654575">
    <property type="protein sequence ID" value="CBY35027.1"/>
    <property type="molecule type" value="Genomic_DNA"/>
</dbReference>
<reference evidence="1" key="1">
    <citation type="journal article" date="2010" name="Science">
        <title>Plasticity of animal genome architecture unmasked by rapid evolution of a pelagic tunicate.</title>
        <authorList>
            <person name="Denoeud F."/>
            <person name="Henriet S."/>
            <person name="Mungpakdee S."/>
            <person name="Aury J.M."/>
            <person name="Da Silva C."/>
            <person name="Brinkmann H."/>
            <person name="Mikhaleva J."/>
            <person name="Olsen L.C."/>
            <person name="Jubin C."/>
            <person name="Canestro C."/>
            <person name="Bouquet J.M."/>
            <person name="Danks G."/>
            <person name="Poulain J."/>
            <person name="Campsteijn C."/>
            <person name="Adamski M."/>
            <person name="Cross I."/>
            <person name="Yadetie F."/>
            <person name="Muffato M."/>
            <person name="Louis A."/>
            <person name="Butcher S."/>
            <person name="Tsagkogeorga G."/>
            <person name="Konrad A."/>
            <person name="Singh S."/>
            <person name="Jensen M.F."/>
            <person name="Cong E.H."/>
            <person name="Eikeseth-Otteraa H."/>
            <person name="Noel B."/>
            <person name="Anthouard V."/>
            <person name="Porcel B.M."/>
            <person name="Kachouri-Lafond R."/>
            <person name="Nishino A."/>
            <person name="Ugolini M."/>
            <person name="Chourrout P."/>
            <person name="Nishida H."/>
            <person name="Aasland R."/>
            <person name="Huzurbazar S."/>
            <person name="Westhof E."/>
            <person name="Delsuc F."/>
            <person name="Lehrach H."/>
            <person name="Reinhardt R."/>
            <person name="Weissenbach J."/>
            <person name="Roy S.W."/>
            <person name="Artiguenave F."/>
            <person name="Postlethwait J.H."/>
            <person name="Manak J.R."/>
            <person name="Thompson E.M."/>
            <person name="Jaillon O."/>
            <person name="Du Pasquier L."/>
            <person name="Boudinot P."/>
            <person name="Liberles D.A."/>
            <person name="Volff J.N."/>
            <person name="Philippe H."/>
            <person name="Lenhard B."/>
            <person name="Roest Crollius H."/>
            <person name="Wincker P."/>
            <person name="Chourrout D."/>
        </authorList>
    </citation>
    <scope>NUCLEOTIDE SEQUENCE [LARGE SCALE GENOMIC DNA]</scope>
</reference>
<sequence>MARQDVITYAVILHTRAG</sequence>